<organism evidence="8 9">
    <name type="scientific">Shewanella cyperi</name>
    <dbReference type="NCBI Taxonomy" id="2814292"/>
    <lineage>
        <taxon>Bacteria</taxon>
        <taxon>Pseudomonadati</taxon>
        <taxon>Pseudomonadota</taxon>
        <taxon>Gammaproteobacteria</taxon>
        <taxon>Alteromonadales</taxon>
        <taxon>Shewanellaceae</taxon>
        <taxon>Shewanella</taxon>
    </lineage>
</organism>
<dbReference type="Pfam" id="PF00672">
    <property type="entry name" value="HAMP"/>
    <property type="match status" value="1"/>
</dbReference>
<dbReference type="InterPro" id="IPR004089">
    <property type="entry name" value="MCPsignal_dom"/>
</dbReference>
<dbReference type="PROSITE" id="PS50111">
    <property type="entry name" value="CHEMOTAXIS_TRANSDUC_2"/>
    <property type="match status" value="1"/>
</dbReference>
<dbReference type="GO" id="GO:0007165">
    <property type="term" value="P:signal transduction"/>
    <property type="evidence" value="ECO:0007669"/>
    <property type="project" value="UniProtKB-KW"/>
</dbReference>
<protein>
    <submittedName>
        <fullName evidence="8">Methyl-accepting chemotaxis protein</fullName>
    </submittedName>
</protein>
<evidence type="ECO:0000256" key="5">
    <source>
        <dbReference type="SAM" id="Phobius"/>
    </source>
</evidence>
<feature type="transmembrane region" description="Helical" evidence="5">
    <location>
        <begin position="186"/>
        <end position="208"/>
    </location>
</feature>
<keyword evidence="9" id="KW-1185">Reference proteome</keyword>
<dbReference type="CDD" id="cd06225">
    <property type="entry name" value="HAMP"/>
    <property type="match status" value="1"/>
</dbReference>
<dbReference type="Pfam" id="PF12729">
    <property type="entry name" value="4HB_MCP_1"/>
    <property type="match status" value="1"/>
</dbReference>
<evidence type="ECO:0000259" key="6">
    <source>
        <dbReference type="PROSITE" id="PS50111"/>
    </source>
</evidence>
<dbReference type="EMBL" id="CP071504">
    <property type="protein sequence ID" value="QSX28698.1"/>
    <property type="molecule type" value="Genomic_DNA"/>
</dbReference>
<dbReference type="PANTHER" id="PTHR32089">
    <property type="entry name" value="METHYL-ACCEPTING CHEMOTAXIS PROTEIN MCPB"/>
    <property type="match status" value="1"/>
</dbReference>
<dbReference type="Proteomes" id="UP000663281">
    <property type="component" value="Chromosome"/>
</dbReference>
<comment type="similarity">
    <text evidence="3">Belongs to the methyl-accepting chemotaxis (MCP) protein family.</text>
</comment>
<evidence type="ECO:0000256" key="3">
    <source>
        <dbReference type="ARBA" id="ARBA00029447"/>
    </source>
</evidence>
<dbReference type="CDD" id="cd19411">
    <property type="entry name" value="MCP2201-like_sensor"/>
    <property type="match status" value="1"/>
</dbReference>
<dbReference type="PRINTS" id="PR00260">
    <property type="entry name" value="CHEMTRNSDUCR"/>
</dbReference>
<keyword evidence="2 4" id="KW-0807">Transducer</keyword>
<dbReference type="PANTHER" id="PTHR32089:SF33">
    <property type="entry name" value="TOXIN COREGULATED PILUS BIOSYNTHESIS PROTEIN I"/>
    <property type="match status" value="1"/>
</dbReference>
<dbReference type="FunFam" id="1.10.287.950:FF:000001">
    <property type="entry name" value="Methyl-accepting chemotaxis sensory transducer"/>
    <property type="match status" value="1"/>
</dbReference>
<feature type="domain" description="Methyl-accepting transducer" evidence="6">
    <location>
        <begin position="267"/>
        <end position="503"/>
    </location>
</feature>
<dbReference type="GO" id="GO:0004888">
    <property type="term" value="F:transmembrane signaling receptor activity"/>
    <property type="evidence" value="ECO:0007669"/>
    <property type="project" value="InterPro"/>
</dbReference>
<evidence type="ECO:0000313" key="9">
    <source>
        <dbReference type="Proteomes" id="UP000663281"/>
    </source>
</evidence>
<dbReference type="KEGG" id="scyp:JYB88_10405"/>
<accession>A0A975AK04</accession>
<dbReference type="InterPro" id="IPR004090">
    <property type="entry name" value="Chemotax_Me-accpt_rcpt"/>
</dbReference>
<dbReference type="AlphaFoldDB" id="A0A975AK04"/>
<feature type="domain" description="HAMP" evidence="7">
    <location>
        <begin position="210"/>
        <end position="262"/>
    </location>
</feature>
<keyword evidence="5" id="KW-0472">Membrane</keyword>
<dbReference type="RefSeq" id="WP_207324074.1">
    <property type="nucleotide sequence ID" value="NZ_CP071504.1"/>
</dbReference>
<dbReference type="GO" id="GO:0016020">
    <property type="term" value="C:membrane"/>
    <property type="evidence" value="ECO:0007669"/>
    <property type="project" value="UniProtKB-SubCell"/>
</dbReference>
<dbReference type="Gene3D" id="1.10.287.950">
    <property type="entry name" value="Methyl-accepting chemotaxis protein"/>
    <property type="match status" value="1"/>
</dbReference>
<keyword evidence="5" id="KW-0812">Transmembrane</keyword>
<feature type="transmembrane region" description="Helical" evidence="5">
    <location>
        <begin position="6"/>
        <end position="29"/>
    </location>
</feature>
<dbReference type="CDD" id="cd11386">
    <property type="entry name" value="MCP_signal"/>
    <property type="match status" value="1"/>
</dbReference>
<dbReference type="PROSITE" id="PS50885">
    <property type="entry name" value="HAMP"/>
    <property type="match status" value="1"/>
</dbReference>
<evidence type="ECO:0000259" key="7">
    <source>
        <dbReference type="PROSITE" id="PS50885"/>
    </source>
</evidence>
<dbReference type="Pfam" id="PF00015">
    <property type="entry name" value="MCPsignal"/>
    <property type="match status" value="1"/>
</dbReference>
<keyword evidence="5" id="KW-1133">Transmembrane helix</keyword>
<comment type="subcellular location">
    <subcellularLocation>
        <location evidence="1">Membrane</location>
    </subcellularLocation>
</comment>
<dbReference type="SUPFAM" id="SSF58104">
    <property type="entry name" value="Methyl-accepting chemotaxis protein (MCP) signaling domain"/>
    <property type="match status" value="1"/>
</dbReference>
<dbReference type="SMART" id="SM00304">
    <property type="entry name" value="HAMP"/>
    <property type="match status" value="1"/>
</dbReference>
<dbReference type="InterPro" id="IPR047347">
    <property type="entry name" value="YvaQ-like_sensor"/>
</dbReference>
<dbReference type="GO" id="GO:0006935">
    <property type="term" value="P:chemotaxis"/>
    <property type="evidence" value="ECO:0007669"/>
    <property type="project" value="InterPro"/>
</dbReference>
<evidence type="ECO:0000256" key="1">
    <source>
        <dbReference type="ARBA" id="ARBA00004370"/>
    </source>
</evidence>
<dbReference type="InterPro" id="IPR024478">
    <property type="entry name" value="HlyB_4HB_MCP"/>
</dbReference>
<reference evidence="8 9" key="1">
    <citation type="submission" date="2021-03" db="EMBL/GenBank/DDBJ databases">
        <title>Novel species identification of genus Shewanella.</title>
        <authorList>
            <person name="Liu G."/>
            <person name="Zhang Q."/>
        </authorList>
    </citation>
    <scope>NUCLEOTIDE SEQUENCE [LARGE SCALE GENOMIC DNA]</scope>
    <source>
        <strain evidence="8 9">FJAT-53726</strain>
    </source>
</reference>
<name>A0A975AK04_9GAMM</name>
<dbReference type="InterPro" id="IPR003660">
    <property type="entry name" value="HAMP_dom"/>
</dbReference>
<evidence type="ECO:0000256" key="4">
    <source>
        <dbReference type="PROSITE-ProRule" id="PRU00284"/>
    </source>
</evidence>
<evidence type="ECO:0000313" key="8">
    <source>
        <dbReference type="EMBL" id="QSX28698.1"/>
    </source>
</evidence>
<sequence>MKNLKISQLLFAAFFFPVIAIVTLVLVSVNNMAIINQQSTVISENWLPSVRLVENINTKTADLRIKEFRHIMFTDEREISEVEDNIHKMKMDIEYTIREYQILIASEQEKSLFSAFRQQYDEYLDIQSNLLALSRKNDKAAAKAMLLGESFKAYEEYSDVLLKLSELNKRGADEASRYGDKVYDDAVRLMLILVVVISVIVVVVSIMISKHIISTLKTVQDAMARMADGDLSGRIQGLGRSEMGELAQSYNQSAAKIADITVQLTNVADNTASSANDLSATMSQVESNSRLMLEQVEQVATALNEMASTAQEMSQNAVQADASTDAAMSNVATGNQSLSESDEIAVKIGKAIDESAQIVNQLKDYSTEIGSVIDVINTISEQTNLLALNAAIEAARAGEAGRGFAVVADEVRALAAKTQQSTIDIQSIISNLQAQAQKADRYMKSNAELTMESQRVAENVRSAFVGISNSVKAIAEINSMVATAATEQSSVTEEISRNITATVEMVNQNVHGVTNSSQSSRDLLREAEQQKQLLAFFKC</sequence>
<gene>
    <name evidence="8" type="ORF">JYB88_10405</name>
</gene>
<evidence type="ECO:0000256" key="2">
    <source>
        <dbReference type="ARBA" id="ARBA00023224"/>
    </source>
</evidence>
<dbReference type="SMART" id="SM00283">
    <property type="entry name" value="MA"/>
    <property type="match status" value="1"/>
</dbReference>
<proteinExistence type="inferred from homology"/>